<dbReference type="PANTHER" id="PTHR34272:SF1">
    <property type="entry name" value="EXPRESSED PROTEIN"/>
    <property type="match status" value="1"/>
</dbReference>
<name>A0AB40AL42_DIOCR</name>
<feature type="compositionally biased region" description="Low complexity" evidence="1">
    <location>
        <begin position="22"/>
        <end position="45"/>
    </location>
</feature>
<dbReference type="RefSeq" id="XP_039115542.1">
    <property type="nucleotide sequence ID" value="XM_039259608.1"/>
</dbReference>
<dbReference type="GeneID" id="120251063"/>
<evidence type="ECO:0000259" key="2">
    <source>
        <dbReference type="Pfam" id="PF23324"/>
    </source>
</evidence>
<evidence type="ECO:0000313" key="3">
    <source>
        <dbReference type="Proteomes" id="UP001515500"/>
    </source>
</evidence>
<reference evidence="4" key="1">
    <citation type="submission" date="2025-08" db="UniProtKB">
        <authorList>
            <consortium name="RefSeq"/>
        </authorList>
    </citation>
    <scope>IDENTIFICATION</scope>
</reference>
<dbReference type="Proteomes" id="UP001515500">
    <property type="component" value="Chromosome 3"/>
</dbReference>
<dbReference type="Pfam" id="PF23324">
    <property type="entry name" value="DUF7086"/>
    <property type="match status" value="1"/>
</dbReference>
<dbReference type="PANTHER" id="PTHR34272">
    <property type="entry name" value="EXPRESSED PROTEIN"/>
    <property type="match status" value="1"/>
</dbReference>
<keyword evidence="3" id="KW-1185">Reference proteome</keyword>
<accession>A0AB40AL42</accession>
<evidence type="ECO:0000256" key="1">
    <source>
        <dbReference type="SAM" id="MobiDB-lite"/>
    </source>
</evidence>
<protein>
    <submittedName>
        <fullName evidence="4">Uncharacterized protein LOC120251063</fullName>
    </submittedName>
</protein>
<sequence length="286" mass="31988">MANNNNVDDKGDPDLALSLSLPTPHTNASSSTTPSPSPTITTVTPLHLNQETPRSHSRRNNTPSSPPSTIEPPYPWSTNLRATIHPLSFLISNNRTTISDTMQCRHCNTHHPITYQLQPCFQELSTFIRDNKHAMHDRAPHAWLNPPYLTCPSCSQPKSLKPCISPKKRSINWLSLLLGQNLGFCTLEQLKYFCKHTRNHRTGAKDRVLYLTYLALCKQLDPSGPYNVKYGIDRVLDTLPRMYQLAQGGTALLGPGVNTKKGFDVKVLCCDGEETKLPFCSARKQI</sequence>
<gene>
    <name evidence="4" type="primary">LOC120251063</name>
</gene>
<feature type="domain" description="DUF7086" evidence="2">
    <location>
        <begin position="89"/>
        <end position="220"/>
    </location>
</feature>
<dbReference type="InterPro" id="IPR055513">
    <property type="entry name" value="DUF7086"/>
</dbReference>
<feature type="compositionally biased region" description="Pro residues" evidence="1">
    <location>
        <begin position="64"/>
        <end position="75"/>
    </location>
</feature>
<organism evidence="3 4">
    <name type="scientific">Dioscorea cayennensis subsp. rotundata</name>
    <name type="common">White Guinea yam</name>
    <name type="synonym">Dioscorea rotundata</name>
    <dbReference type="NCBI Taxonomy" id="55577"/>
    <lineage>
        <taxon>Eukaryota</taxon>
        <taxon>Viridiplantae</taxon>
        <taxon>Streptophyta</taxon>
        <taxon>Embryophyta</taxon>
        <taxon>Tracheophyta</taxon>
        <taxon>Spermatophyta</taxon>
        <taxon>Magnoliopsida</taxon>
        <taxon>Liliopsida</taxon>
        <taxon>Dioscoreales</taxon>
        <taxon>Dioscoreaceae</taxon>
        <taxon>Dioscorea</taxon>
    </lineage>
</organism>
<evidence type="ECO:0000313" key="4">
    <source>
        <dbReference type="RefSeq" id="XP_039115542.1"/>
    </source>
</evidence>
<proteinExistence type="predicted"/>
<dbReference type="AlphaFoldDB" id="A0AB40AL42"/>
<feature type="region of interest" description="Disordered" evidence="1">
    <location>
        <begin position="1"/>
        <end position="75"/>
    </location>
</feature>